<dbReference type="OrthoDB" id="9775490at2"/>
<evidence type="ECO:0000256" key="4">
    <source>
        <dbReference type="ARBA" id="ARBA00022741"/>
    </source>
</evidence>
<dbReference type="GO" id="GO:0005524">
    <property type="term" value="F:ATP binding"/>
    <property type="evidence" value="ECO:0007669"/>
    <property type="project" value="UniProtKB-KW"/>
</dbReference>
<dbReference type="PANTHER" id="PTHR42711:SF5">
    <property type="entry name" value="ABC TRANSPORTER ATP-BINDING PROTEIN NATA"/>
    <property type="match status" value="1"/>
</dbReference>
<dbReference type="STRING" id="619304.SAMN05421760_101201"/>
<dbReference type="InterPro" id="IPR050763">
    <property type="entry name" value="ABC_transporter_ATP-binding"/>
</dbReference>
<name>A0A1N7IVM9_9GAMM</name>
<proteinExistence type="inferred from homology"/>
<dbReference type="NCBIfam" id="TIGR03864">
    <property type="entry name" value="PQQ_ABC_ATP"/>
    <property type="match status" value="1"/>
</dbReference>
<dbReference type="PROSITE" id="PS50893">
    <property type="entry name" value="ABC_TRANSPORTER_2"/>
    <property type="match status" value="1"/>
</dbReference>
<evidence type="ECO:0000313" key="7">
    <source>
        <dbReference type="EMBL" id="SIS41153.1"/>
    </source>
</evidence>
<keyword evidence="3" id="KW-0536">Nodulation</keyword>
<accession>A0A1N7IVM9</accession>
<keyword evidence="4" id="KW-0547">Nucleotide-binding</keyword>
<dbReference type="GO" id="GO:0016887">
    <property type="term" value="F:ATP hydrolysis activity"/>
    <property type="evidence" value="ECO:0007669"/>
    <property type="project" value="InterPro"/>
</dbReference>
<protein>
    <submittedName>
        <fullName evidence="7">ABC-2 type transport system ATP-binding protein</fullName>
    </submittedName>
</protein>
<dbReference type="RefSeq" id="WP_054339814.1">
    <property type="nucleotide sequence ID" value="NZ_FTOE01000001.1"/>
</dbReference>
<dbReference type="AlphaFoldDB" id="A0A1N7IVM9"/>
<evidence type="ECO:0000256" key="2">
    <source>
        <dbReference type="ARBA" id="ARBA00022448"/>
    </source>
</evidence>
<evidence type="ECO:0000256" key="3">
    <source>
        <dbReference type="ARBA" id="ARBA00022458"/>
    </source>
</evidence>
<sequence length="254" mass="27992">MSIEVDKISFRYARKTALSELSFILENGQFCALLGPNGAGKSTLFALLTRLYALQQGNIHIQGLDLQTAPTQVMQQLGVVFQQSTLDLDLTVQQNLAYHASLHGLCGATARVRIAQELERMAMKERAHEKVRSLNGGHRRRVEIARALLHQPSVLLLDEPTTGLDPQARKALNLHVRQLCTDSMITVLWATHLIDEVLPEDRVLLLHQGRLLSSGTGLDLCNLSGQSHMADAFEQLTQVPAQIPGQAPTKEQAV</sequence>
<dbReference type="SMART" id="SM00382">
    <property type="entry name" value="AAA"/>
    <property type="match status" value="1"/>
</dbReference>
<dbReference type="InterPro" id="IPR022467">
    <property type="entry name" value="ABC_transprt_ATP-bd_su_PQQ"/>
</dbReference>
<organism evidence="7 8">
    <name type="scientific">Neptunomonas antarctica</name>
    <dbReference type="NCBI Taxonomy" id="619304"/>
    <lineage>
        <taxon>Bacteria</taxon>
        <taxon>Pseudomonadati</taxon>
        <taxon>Pseudomonadota</taxon>
        <taxon>Gammaproteobacteria</taxon>
        <taxon>Oceanospirillales</taxon>
        <taxon>Oceanospirillaceae</taxon>
        <taxon>Neptunomonas</taxon>
    </lineage>
</organism>
<evidence type="ECO:0000313" key="8">
    <source>
        <dbReference type="Proteomes" id="UP000185999"/>
    </source>
</evidence>
<dbReference type="SUPFAM" id="SSF52540">
    <property type="entry name" value="P-loop containing nucleoside triphosphate hydrolases"/>
    <property type="match status" value="1"/>
</dbReference>
<gene>
    <name evidence="7" type="ORF">SAMN05421760_101201</name>
</gene>
<comment type="similarity">
    <text evidence="1">Belongs to the ABC transporter superfamily.</text>
</comment>
<evidence type="ECO:0000259" key="6">
    <source>
        <dbReference type="PROSITE" id="PS50893"/>
    </source>
</evidence>
<dbReference type="EMBL" id="FTOE01000001">
    <property type="protein sequence ID" value="SIS41153.1"/>
    <property type="molecule type" value="Genomic_DNA"/>
</dbReference>
<dbReference type="PANTHER" id="PTHR42711">
    <property type="entry name" value="ABC TRANSPORTER ATP-BINDING PROTEIN"/>
    <property type="match status" value="1"/>
</dbReference>
<dbReference type="Gene3D" id="3.40.50.300">
    <property type="entry name" value="P-loop containing nucleotide triphosphate hydrolases"/>
    <property type="match status" value="1"/>
</dbReference>
<feature type="domain" description="ABC transporter" evidence="6">
    <location>
        <begin position="3"/>
        <end position="233"/>
    </location>
</feature>
<keyword evidence="8" id="KW-1185">Reference proteome</keyword>
<keyword evidence="2" id="KW-0813">Transport</keyword>
<evidence type="ECO:0000256" key="1">
    <source>
        <dbReference type="ARBA" id="ARBA00005417"/>
    </source>
</evidence>
<dbReference type="Proteomes" id="UP000185999">
    <property type="component" value="Unassembled WGS sequence"/>
</dbReference>
<dbReference type="InterPro" id="IPR003439">
    <property type="entry name" value="ABC_transporter-like_ATP-bd"/>
</dbReference>
<keyword evidence="5 7" id="KW-0067">ATP-binding</keyword>
<dbReference type="Pfam" id="PF00005">
    <property type="entry name" value="ABC_tran"/>
    <property type="match status" value="1"/>
</dbReference>
<reference evidence="8" key="1">
    <citation type="submission" date="2017-01" db="EMBL/GenBank/DDBJ databases">
        <authorList>
            <person name="Varghese N."/>
            <person name="Submissions S."/>
        </authorList>
    </citation>
    <scope>NUCLEOTIDE SEQUENCE [LARGE SCALE GENOMIC DNA]</scope>
    <source>
        <strain evidence="8">DSM 22306</strain>
    </source>
</reference>
<evidence type="ECO:0000256" key="5">
    <source>
        <dbReference type="ARBA" id="ARBA00022840"/>
    </source>
</evidence>
<dbReference type="InterPro" id="IPR027417">
    <property type="entry name" value="P-loop_NTPase"/>
</dbReference>
<dbReference type="InterPro" id="IPR003593">
    <property type="entry name" value="AAA+_ATPase"/>
</dbReference>